<sequence length="159" mass="18001">MRLFIVSLVMSCLTWSSTAIAQQTKYKCLLQTTSYTGEEAYIVVSLINPSGNYDKTLYIMGPDKQWYNSFKEWHKQQSKKKENLSAITGASVAGGDRASATFVLDEGLLNKGYKLRFESSVEDQQYHMVDVEIPMTTEALTQKTEGKGYIRFVKLSKVQ</sequence>
<reference evidence="2 3" key="1">
    <citation type="submission" date="2022-01" db="EMBL/GenBank/DDBJ databases">
        <title>Flavihumibacter sp. nov., isolated from sediment of a river.</title>
        <authorList>
            <person name="Liu H."/>
        </authorList>
    </citation>
    <scope>NUCLEOTIDE SEQUENCE [LARGE SCALE GENOMIC DNA]</scope>
    <source>
        <strain evidence="2 3">RY-1</strain>
    </source>
</reference>
<comment type="caution">
    <text evidence="2">The sequence shown here is derived from an EMBL/GenBank/DDBJ whole genome shotgun (WGS) entry which is preliminary data.</text>
</comment>
<gene>
    <name evidence="2" type="ORF">L0U88_02810</name>
</gene>
<evidence type="ECO:0000313" key="2">
    <source>
        <dbReference type="EMBL" id="MCF1713559.1"/>
    </source>
</evidence>
<dbReference type="Pfam" id="PF10029">
    <property type="entry name" value="DUF2271"/>
    <property type="match status" value="1"/>
</dbReference>
<keyword evidence="3" id="KW-1185">Reference proteome</keyword>
<feature type="signal peptide" evidence="1">
    <location>
        <begin position="1"/>
        <end position="21"/>
    </location>
</feature>
<name>A0ABS9BFF2_9BACT</name>
<accession>A0ABS9BFF2</accession>
<proteinExistence type="predicted"/>
<dbReference type="InterPro" id="IPR014469">
    <property type="entry name" value="DUF2271"/>
</dbReference>
<evidence type="ECO:0000256" key="1">
    <source>
        <dbReference type="SAM" id="SignalP"/>
    </source>
</evidence>
<keyword evidence="1" id="KW-0732">Signal</keyword>
<dbReference type="Proteomes" id="UP001200145">
    <property type="component" value="Unassembled WGS sequence"/>
</dbReference>
<protein>
    <submittedName>
        <fullName evidence="2">DUF2271 domain-containing protein</fullName>
    </submittedName>
</protein>
<organism evidence="2 3">
    <name type="scientific">Flavihumibacter fluminis</name>
    <dbReference type="NCBI Taxonomy" id="2909236"/>
    <lineage>
        <taxon>Bacteria</taxon>
        <taxon>Pseudomonadati</taxon>
        <taxon>Bacteroidota</taxon>
        <taxon>Chitinophagia</taxon>
        <taxon>Chitinophagales</taxon>
        <taxon>Chitinophagaceae</taxon>
        <taxon>Flavihumibacter</taxon>
    </lineage>
</organism>
<evidence type="ECO:0000313" key="3">
    <source>
        <dbReference type="Proteomes" id="UP001200145"/>
    </source>
</evidence>
<dbReference type="EMBL" id="JAKEVY010000001">
    <property type="protein sequence ID" value="MCF1713559.1"/>
    <property type="molecule type" value="Genomic_DNA"/>
</dbReference>
<feature type="chain" id="PRO_5046309186" evidence="1">
    <location>
        <begin position="22"/>
        <end position="159"/>
    </location>
</feature>
<dbReference type="RefSeq" id="WP_234864089.1">
    <property type="nucleotide sequence ID" value="NZ_JAKEVY010000001.1"/>
</dbReference>